<evidence type="ECO:0000259" key="1">
    <source>
        <dbReference type="PROSITE" id="PS01124"/>
    </source>
</evidence>
<dbReference type="SMART" id="SM00342">
    <property type="entry name" value="HTH_ARAC"/>
    <property type="match status" value="1"/>
</dbReference>
<gene>
    <name evidence="2" type="ORF">ACFFGH_25635</name>
</gene>
<reference evidence="2 3" key="1">
    <citation type="submission" date="2024-09" db="EMBL/GenBank/DDBJ databases">
        <authorList>
            <person name="Sun Q."/>
            <person name="Mori K."/>
        </authorList>
    </citation>
    <scope>NUCLEOTIDE SEQUENCE [LARGE SCALE GENOMIC DNA]</scope>
    <source>
        <strain evidence="2 3">KCTC 23076</strain>
    </source>
</reference>
<dbReference type="PROSITE" id="PS01124">
    <property type="entry name" value="HTH_ARAC_FAMILY_2"/>
    <property type="match status" value="1"/>
</dbReference>
<accession>A0ABV6RWR3</accession>
<dbReference type="RefSeq" id="WP_386673644.1">
    <property type="nucleotide sequence ID" value="NZ_JBHLTG010000007.1"/>
</dbReference>
<name>A0ABV6RWR3_9GAMM</name>
<organism evidence="2 3">
    <name type="scientific">Lysobacter korlensis</name>
    <dbReference type="NCBI Taxonomy" id="553636"/>
    <lineage>
        <taxon>Bacteria</taxon>
        <taxon>Pseudomonadati</taxon>
        <taxon>Pseudomonadota</taxon>
        <taxon>Gammaproteobacteria</taxon>
        <taxon>Lysobacterales</taxon>
        <taxon>Lysobacteraceae</taxon>
        <taxon>Lysobacter</taxon>
    </lineage>
</organism>
<feature type="domain" description="HTH araC/xylS-type" evidence="1">
    <location>
        <begin position="56"/>
        <end position="156"/>
    </location>
</feature>
<comment type="caution">
    <text evidence="2">The sequence shown here is derived from an EMBL/GenBank/DDBJ whole genome shotgun (WGS) entry which is preliminary data.</text>
</comment>
<sequence length="169" mass="18615">MALVPPDSSFLGIRFALGVVLRTHPPTSLIDRFAPLPVSPAGQLRFVGEREIPAFDDAELLVRDLLADKLLHWDPSWVDDLGSFSDRSRQRRHLARVGLTRGAAARIEQVNRAAARIRAGHRPADVAHDLGYFDQPHLAHALKRYIGKTATEVATQSGDPLSFLPDDGE</sequence>
<proteinExistence type="predicted"/>
<protein>
    <recommendedName>
        <fullName evidence="1">HTH araC/xylS-type domain-containing protein</fullName>
    </recommendedName>
</protein>
<dbReference type="Gene3D" id="1.10.10.60">
    <property type="entry name" value="Homeodomain-like"/>
    <property type="match status" value="1"/>
</dbReference>
<evidence type="ECO:0000313" key="3">
    <source>
        <dbReference type="Proteomes" id="UP001589896"/>
    </source>
</evidence>
<keyword evidence="3" id="KW-1185">Reference proteome</keyword>
<evidence type="ECO:0000313" key="2">
    <source>
        <dbReference type="EMBL" id="MFC0681226.1"/>
    </source>
</evidence>
<dbReference type="InterPro" id="IPR018060">
    <property type="entry name" value="HTH_AraC"/>
</dbReference>
<dbReference type="EMBL" id="JBHLTG010000007">
    <property type="protein sequence ID" value="MFC0681226.1"/>
    <property type="molecule type" value="Genomic_DNA"/>
</dbReference>
<dbReference type="Proteomes" id="UP001589896">
    <property type="component" value="Unassembled WGS sequence"/>
</dbReference>